<keyword evidence="2" id="KW-0624">Polysaccharide degradation</keyword>
<keyword evidence="5" id="KW-0732">Signal</keyword>
<protein>
    <recommendedName>
        <fullName evidence="8">Glycosyl hydrolase family 12</fullName>
    </recommendedName>
</protein>
<keyword evidence="4" id="KW-0472">Membrane</keyword>
<dbReference type="SUPFAM" id="SSF49899">
    <property type="entry name" value="Concanavalin A-like lectins/glucanases"/>
    <property type="match status" value="1"/>
</dbReference>
<dbReference type="PANTHER" id="PTHR34002">
    <property type="entry name" value="BLR1656 PROTEIN"/>
    <property type="match status" value="1"/>
</dbReference>
<comment type="similarity">
    <text evidence="1 2">Belongs to the glycosyl hydrolase 12 (cellulase H) family.</text>
</comment>
<dbReference type="RefSeq" id="WP_345137492.1">
    <property type="nucleotide sequence ID" value="NZ_BAABAT010000041.1"/>
</dbReference>
<keyword evidence="2" id="KW-0119">Carbohydrate metabolism</keyword>
<feature type="transmembrane region" description="Helical" evidence="4">
    <location>
        <begin position="315"/>
        <end position="334"/>
    </location>
</feature>
<keyword evidence="4" id="KW-1133">Transmembrane helix</keyword>
<keyword evidence="2" id="KW-0378">Hydrolase</keyword>
<keyword evidence="4" id="KW-0812">Transmembrane</keyword>
<reference evidence="7" key="1">
    <citation type="journal article" date="2019" name="Int. J. Syst. Evol. Microbiol.">
        <title>The Global Catalogue of Microorganisms (GCM) 10K type strain sequencing project: providing services to taxonomists for standard genome sequencing and annotation.</title>
        <authorList>
            <consortium name="The Broad Institute Genomics Platform"/>
            <consortium name="The Broad Institute Genome Sequencing Center for Infectious Disease"/>
            <person name="Wu L."/>
            <person name="Ma J."/>
        </authorList>
    </citation>
    <scope>NUCLEOTIDE SEQUENCE [LARGE SCALE GENOMIC DNA]</scope>
    <source>
        <strain evidence="7">JCM 17441</strain>
    </source>
</reference>
<accession>A0ABP8DNS3</accession>
<keyword evidence="2" id="KW-0326">Glycosidase</keyword>
<evidence type="ECO:0000313" key="7">
    <source>
        <dbReference type="Proteomes" id="UP001500620"/>
    </source>
</evidence>
<evidence type="ECO:0000256" key="1">
    <source>
        <dbReference type="ARBA" id="ARBA00005519"/>
    </source>
</evidence>
<evidence type="ECO:0000256" key="5">
    <source>
        <dbReference type="SAM" id="SignalP"/>
    </source>
</evidence>
<feature type="signal peptide" evidence="5">
    <location>
        <begin position="1"/>
        <end position="29"/>
    </location>
</feature>
<comment type="caution">
    <text evidence="6">The sequence shown here is derived from an EMBL/GenBank/DDBJ whole genome shotgun (WGS) entry which is preliminary data.</text>
</comment>
<dbReference type="InterPro" id="IPR002594">
    <property type="entry name" value="GH12"/>
</dbReference>
<dbReference type="InterPro" id="IPR013320">
    <property type="entry name" value="ConA-like_dom_sf"/>
</dbReference>
<proteinExistence type="inferred from homology"/>
<name>A0ABP8DNS3_9ACTN</name>
<sequence>MKRPLRLLTAAGLMLAASLAAVGGGTAQANTQICDKYGSTTIQNRYVVMNNRWGADTPQCINVTSTGFAITAEHHKATNGAPAAYTAMYLGCHYDACSPGTNLPMRLSGIRSATSSAGFAYPDSGVYNVSYDVWLDPAPNTHGTNRQELMIWFAKRGPIHPVGSRVASATIGGRVWDVWSGFNGSSDVVSYVARSPMTKWSFDVMDFVDDVRTRSKVTTAWYLTSIQAGFEPWVGGTGLAVTTFSAAVSAGVRTPHGSPSPSRSLAPSRSAAPAPTSAAPSASPRSAEPASPDPAATSPAPAAVPTSGDRQSGSVGWLVLGAVVVVLLLARGWLWTRRRRGPQPG</sequence>
<dbReference type="Pfam" id="PF01670">
    <property type="entry name" value="Glyco_hydro_12"/>
    <property type="match status" value="1"/>
</dbReference>
<dbReference type="EMBL" id="BAABAT010000041">
    <property type="protein sequence ID" value="GAA4260594.1"/>
    <property type="molecule type" value="Genomic_DNA"/>
</dbReference>
<feature type="region of interest" description="Disordered" evidence="3">
    <location>
        <begin position="251"/>
        <end position="311"/>
    </location>
</feature>
<feature type="compositionally biased region" description="Low complexity" evidence="3">
    <location>
        <begin position="259"/>
        <end position="307"/>
    </location>
</feature>
<evidence type="ECO:0000313" key="6">
    <source>
        <dbReference type="EMBL" id="GAA4260594.1"/>
    </source>
</evidence>
<dbReference type="Proteomes" id="UP001500620">
    <property type="component" value="Unassembled WGS sequence"/>
</dbReference>
<evidence type="ECO:0000256" key="4">
    <source>
        <dbReference type="SAM" id="Phobius"/>
    </source>
</evidence>
<keyword evidence="7" id="KW-1185">Reference proteome</keyword>
<gene>
    <name evidence="6" type="ORF">GCM10022255_089860</name>
</gene>
<organism evidence="6 7">
    <name type="scientific">Dactylosporangium darangshiense</name>
    <dbReference type="NCBI Taxonomy" id="579108"/>
    <lineage>
        <taxon>Bacteria</taxon>
        <taxon>Bacillati</taxon>
        <taxon>Actinomycetota</taxon>
        <taxon>Actinomycetes</taxon>
        <taxon>Micromonosporales</taxon>
        <taxon>Micromonosporaceae</taxon>
        <taxon>Dactylosporangium</taxon>
    </lineage>
</organism>
<feature type="chain" id="PRO_5046886812" description="Glycosyl hydrolase family 12" evidence="5">
    <location>
        <begin position="30"/>
        <end position="345"/>
    </location>
</feature>
<dbReference type="PANTHER" id="PTHR34002:SF9">
    <property type="entry name" value="XYLOGLUCAN-SPECIFIC ENDO-BETA-1,4-GLUCANASE A"/>
    <property type="match status" value="1"/>
</dbReference>
<evidence type="ECO:0000256" key="3">
    <source>
        <dbReference type="SAM" id="MobiDB-lite"/>
    </source>
</evidence>
<dbReference type="Gene3D" id="2.60.120.180">
    <property type="match status" value="1"/>
</dbReference>
<evidence type="ECO:0008006" key="8">
    <source>
        <dbReference type="Google" id="ProtNLM"/>
    </source>
</evidence>
<dbReference type="InterPro" id="IPR013319">
    <property type="entry name" value="GH11/12"/>
</dbReference>
<evidence type="ECO:0000256" key="2">
    <source>
        <dbReference type="RuleBase" id="RU361163"/>
    </source>
</evidence>